<dbReference type="EnsemblMetazoa" id="AARA008796-RA">
    <property type="protein sequence ID" value="AARA008796-PA"/>
    <property type="gene ID" value="AARA008796"/>
</dbReference>
<dbReference type="PANTHER" id="PTHR45712:SF22">
    <property type="entry name" value="INSULIN-LIKE GROWTH FACTOR-BINDING PROTEIN COMPLEX ACID LABILE SUBUNIT"/>
    <property type="match status" value="1"/>
</dbReference>
<feature type="region of interest" description="Disordered" evidence="3">
    <location>
        <begin position="466"/>
        <end position="513"/>
    </location>
</feature>
<evidence type="ECO:0000256" key="3">
    <source>
        <dbReference type="SAM" id="MobiDB-lite"/>
    </source>
</evidence>
<evidence type="ECO:0000256" key="1">
    <source>
        <dbReference type="ARBA" id="ARBA00022614"/>
    </source>
</evidence>
<dbReference type="Gene3D" id="3.80.10.10">
    <property type="entry name" value="Ribonuclease Inhibitor"/>
    <property type="match status" value="2"/>
</dbReference>
<dbReference type="InterPro" id="IPR001611">
    <property type="entry name" value="Leu-rich_rpt"/>
</dbReference>
<keyword evidence="2" id="KW-0677">Repeat</keyword>
<proteinExistence type="predicted"/>
<sequence length="513" mass="58745">MCHHSSCNRFLVVANVASSFAELEMICSVMCYIFNFKTKGDSFAFQHIPDFVHVLNMENVRMKHVDRWTLEQLPPYVDKLKIAGSIKLKRISVPNALRNLQIMHSNLRRIDIAPNSSLNHLSCLGCDVTKVPLDIRNAPLLNMLKLYECKLSEIDLAVFCDNSHLTYLFLYFNTIRYIVNTSKRNCSFYNALSEIILSKNMLTTVNMELFNVFVNLKQVDLQMNRITTLSGRLVLRSFEILPLFTNQLGHIDLCGWDVPSLKKMLFTVNFLTTVPKCINNWTSTSHLDLSYNEFTNFSIESVAGMDNLESIDLECNKLTTIMMNSVYFPPKLSSLRISRNYLTSLDLSFIPVRSLQVSVEYNLISSFDMNNSSPNLTRMHMKGNPIDCYWETRLEQLCSGPPVGRIHLPNWAETCEEIRAAERLKTITDWQEQWHIDAANAAQAMEDYADEVADLEAPRVEVRRARNERRNANRRAARARLSEERRRDRPPTPPALLTTAASCGYAGEEAEGN</sequence>
<dbReference type="InterPro" id="IPR050333">
    <property type="entry name" value="SLRP"/>
</dbReference>
<dbReference type="InterPro" id="IPR032675">
    <property type="entry name" value="LRR_dom_sf"/>
</dbReference>
<dbReference type="PANTHER" id="PTHR45712">
    <property type="entry name" value="AGAP008170-PA"/>
    <property type="match status" value="1"/>
</dbReference>
<dbReference type="VEuPathDB" id="VectorBase:AARA21_009665"/>
<dbReference type="AlphaFoldDB" id="A0A182I5E4"/>
<accession>A0A182I5E4</accession>
<reference evidence="4" key="1">
    <citation type="submission" date="2022-08" db="UniProtKB">
        <authorList>
            <consortium name="EnsemblMetazoa"/>
        </authorList>
    </citation>
    <scope>IDENTIFICATION</scope>
    <source>
        <strain evidence="4">Dongola</strain>
    </source>
</reference>
<dbReference type="VEuPathDB" id="VectorBase:AARA21_007178"/>
<keyword evidence="1" id="KW-0433">Leucine-rich repeat</keyword>
<dbReference type="GO" id="GO:0005615">
    <property type="term" value="C:extracellular space"/>
    <property type="evidence" value="ECO:0007669"/>
    <property type="project" value="TreeGrafter"/>
</dbReference>
<evidence type="ECO:0000256" key="2">
    <source>
        <dbReference type="ARBA" id="ARBA00022737"/>
    </source>
</evidence>
<protein>
    <submittedName>
        <fullName evidence="4">Uncharacterized protein</fullName>
    </submittedName>
</protein>
<evidence type="ECO:0000313" key="5">
    <source>
        <dbReference type="Proteomes" id="UP000075840"/>
    </source>
</evidence>
<dbReference type="Pfam" id="PF13855">
    <property type="entry name" value="LRR_8"/>
    <property type="match status" value="1"/>
</dbReference>
<keyword evidence="5" id="KW-1185">Reference proteome</keyword>
<organism evidence="4 5">
    <name type="scientific">Anopheles arabiensis</name>
    <name type="common">Mosquito</name>
    <dbReference type="NCBI Taxonomy" id="7173"/>
    <lineage>
        <taxon>Eukaryota</taxon>
        <taxon>Metazoa</taxon>
        <taxon>Ecdysozoa</taxon>
        <taxon>Arthropoda</taxon>
        <taxon>Hexapoda</taxon>
        <taxon>Insecta</taxon>
        <taxon>Pterygota</taxon>
        <taxon>Neoptera</taxon>
        <taxon>Endopterygota</taxon>
        <taxon>Diptera</taxon>
        <taxon>Nematocera</taxon>
        <taxon>Culicoidea</taxon>
        <taxon>Culicidae</taxon>
        <taxon>Anophelinae</taxon>
        <taxon>Anopheles</taxon>
    </lineage>
</organism>
<feature type="compositionally biased region" description="Basic and acidic residues" evidence="3">
    <location>
        <begin position="480"/>
        <end position="490"/>
    </location>
</feature>
<dbReference type="EMBL" id="APCN01008622">
    <property type="status" value="NOT_ANNOTATED_CDS"/>
    <property type="molecule type" value="Genomic_DNA"/>
</dbReference>
<dbReference type="Proteomes" id="UP000075840">
    <property type="component" value="Unassembled WGS sequence"/>
</dbReference>
<evidence type="ECO:0000313" key="4">
    <source>
        <dbReference type="EnsemblMetazoa" id="AARA008796-PA"/>
    </source>
</evidence>
<name>A0A182I5E4_ANOAR</name>
<dbReference type="VEuPathDB" id="VectorBase:AARA008796"/>
<dbReference type="SUPFAM" id="SSF52058">
    <property type="entry name" value="L domain-like"/>
    <property type="match status" value="1"/>
</dbReference>